<evidence type="ECO:0000256" key="1">
    <source>
        <dbReference type="ARBA" id="ARBA00012506"/>
    </source>
</evidence>
<dbReference type="GO" id="GO:0008803">
    <property type="term" value="F:bis(5'-nucleosyl)-tetraphosphatase (symmetrical) activity"/>
    <property type="evidence" value="ECO:0007669"/>
    <property type="project" value="UniProtKB-EC"/>
</dbReference>
<evidence type="ECO:0000259" key="7">
    <source>
        <dbReference type="SMART" id="SM00471"/>
    </source>
</evidence>
<evidence type="ECO:0000313" key="9">
    <source>
        <dbReference type="Proteomes" id="UP000624041"/>
    </source>
</evidence>
<evidence type="ECO:0000256" key="5">
    <source>
        <dbReference type="ARBA" id="ARBA00023004"/>
    </source>
</evidence>
<dbReference type="CDD" id="cd00077">
    <property type="entry name" value="HDc"/>
    <property type="match status" value="1"/>
</dbReference>
<dbReference type="Pfam" id="PF01966">
    <property type="entry name" value="HD"/>
    <property type="match status" value="1"/>
</dbReference>
<comment type="caution">
    <text evidence="8">The sequence shown here is derived from an EMBL/GenBank/DDBJ whole genome shotgun (WGS) entry which is preliminary data.</text>
</comment>
<feature type="domain" description="HD/PDEase" evidence="7">
    <location>
        <begin position="14"/>
        <end position="141"/>
    </location>
</feature>
<keyword evidence="5" id="KW-0408">Iron</keyword>
<dbReference type="NCBIfam" id="TIGR00488">
    <property type="entry name" value="bis(5'-nucleosyl)-tetraphosphatase (symmetrical) YqeK"/>
    <property type="match status" value="1"/>
</dbReference>
<dbReference type="Proteomes" id="UP000624041">
    <property type="component" value="Unassembled WGS sequence"/>
</dbReference>
<dbReference type="InterPro" id="IPR005249">
    <property type="entry name" value="YqeK"/>
</dbReference>
<keyword evidence="9" id="KW-1185">Reference proteome</keyword>
<keyword evidence="4" id="KW-0378">Hydrolase</keyword>
<dbReference type="GO" id="GO:0046872">
    <property type="term" value="F:metal ion binding"/>
    <property type="evidence" value="ECO:0007669"/>
    <property type="project" value="UniProtKB-KW"/>
</dbReference>
<dbReference type="GO" id="GO:0000166">
    <property type="term" value="F:nucleotide binding"/>
    <property type="evidence" value="ECO:0007669"/>
    <property type="project" value="UniProtKB-KW"/>
</dbReference>
<dbReference type="EC" id="3.6.1.41" evidence="1"/>
<name>A0A918D0M5_9BACI</name>
<dbReference type="Gene3D" id="1.10.3210.10">
    <property type="entry name" value="Hypothetical protein af1432"/>
    <property type="match status" value="1"/>
</dbReference>
<dbReference type="EMBL" id="BMOS01000007">
    <property type="protein sequence ID" value="GGN54743.1"/>
    <property type="molecule type" value="Genomic_DNA"/>
</dbReference>
<comment type="catalytic activity">
    <reaction evidence="6">
        <text>P(1),P(4)-bis(5'-adenosyl) tetraphosphate + H2O = 2 ADP + 2 H(+)</text>
        <dbReference type="Rhea" id="RHEA:24252"/>
        <dbReference type="ChEBI" id="CHEBI:15377"/>
        <dbReference type="ChEBI" id="CHEBI:15378"/>
        <dbReference type="ChEBI" id="CHEBI:58141"/>
        <dbReference type="ChEBI" id="CHEBI:456216"/>
        <dbReference type="EC" id="3.6.1.41"/>
    </reaction>
</comment>
<dbReference type="PANTHER" id="PTHR35795">
    <property type="entry name" value="SLR1885 PROTEIN"/>
    <property type="match status" value="1"/>
</dbReference>
<protein>
    <recommendedName>
        <fullName evidence="1">bis(5'-nucleosyl)-tetraphosphatase (symmetrical)</fullName>
        <ecNumber evidence="1">3.6.1.41</ecNumber>
    </recommendedName>
</protein>
<dbReference type="InterPro" id="IPR003607">
    <property type="entry name" value="HD/PDEase_dom"/>
</dbReference>
<gene>
    <name evidence="8" type="primary">yqeK</name>
    <name evidence="8" type="ORF">GCM10007971_12790</name>
</gene>
<evidence type="ECO:0000256" key="6">
    <source>
        <dbReference type="ARBA" id="ARBA00049417"/>
    </source>
</evidence>
<accession>A0A918D0M5</accession>
<dbReference type="AlphaFoldDB" id="A0A918D0M5"/>
<dbReference type="InterPro" id="IPR051094">
    <property type="entry name" value="Diverse_Catalytic_Enzymes"/>
</dbReference>
<keyword evidence="2" id="KW-0479">Metal-binding</keyword>
<dbReference type="PANTHER" id="PTHR35795:SF1">
    <property type="entry name" value="BIS(5'-NUCLEOSYL)-TETRAPHOSPHATASE, SYMMETRICAL"/>
    <property type="match status" value="1"/>
</dbReference>
<organism evidence="8 9">
    <name type="scientific">Oceanobacillus indicireducens</name>
    <dbReference type="NCBI Taxonomy" id="1004261"/>
    <lineage>
        <taxon>Bacteria</taxon>
        <taxon>Bacillati</taxon>
        <taxon>Bacillota</taxon>
        <taxon>Bacilli</taxon>
        <taxon>Bacillales</taxon>
        <taxon>Bacillaceae</taxon>
        <taxon>Oceanobacillus</taxon>
    </lineage>
</organism>
<dbReference type="SMART" id="SM00471">
    <property type="entry name" value="HDc"/>
    <property type="match status" value="1"/>
</dbReference>
<dbReference type="RefSeq" id="WP_156858041.1">
    <property type="nucleotide sequence ID" value="NZ_BMOS01000007.1"/>
</dbReference>
<evidence type="ECO:0000313" key="8">
    <source>
        <dbReference type="EMBL" id="GGN54743.1"/>
    </source>
</evidence>
<sequence>MDLKEAIELVKQELKAPRFEHTLRVIETSGVLAKRFKESTEKAKLAAALHDYAKNWPVEDLKTYLVNNHLSNDLLTYHSELWHGPVASHVMENEYGITDSDVLQAIAHHTTGRAGMTNIEKIVYLADYIEPGRDIPGIDEVRAASEQSLDYACWLVARNTLNYLIQKKVTIHPDSFHAYNDLTRTIHTEGLLNGNE</sequence>
<evidence type="ECO:0000256" key="2">
    <source>
        <dbReference type="ARBA" id="ARBA00022723"/>
    </source>
</evidence>
<keyword evidence="3" id="KW-0547">Nucleotide-binding</keyword>
<evidence type="ECO:0000256" key="3">
    <source>
        <dbReference type="ARBA" id="ARBA00022741"/>
    </source>
</evidence>
<evidence type="ECO:0000256" key="4">
    <source>
        <dbReference type="ARBA" id="ARBA00022801"/>
    </source>
</evidence>
<proteinExistence type="predicted"/>
<reference evidence="8" key="1">
    <citation type="journal article" date="2014" name="Int. J. Syst. Evol. Microbiol.">
        <title>Complete genome sequence of Corynebacterium casei LMG S-19264T (=DSM 44701T), isolated from a smear-ripened cheese.</title>
        <authorList>
            <consortium name="US DOE Joint Genome Institute (JGI-PGF)"/>
            <person name="Walter F."/>
            <person name="Albersmeier A."/>
            <person name="Kalinowski J."/>
            <person name="Ruckert C."/>
        </authorList>
    </citation>
    <scope>NUCLEOTIDE SEQUENCE</scope>
    <source>
        <strain evidence="8">JCM 17251</strain>
    </source>
</reference>
<reference evidence="8" key="2">
    <citation type="submission" date="2020-09" db="EMBL/GenBank/DDBJ databases">
        <authorList>
            <person name="Sun Q."/>
            <person name="Ohkuma M."/>
        </authorList>
    </citation>
    <scope>NUCLEOTIDE SEQUENCE</scope>
    <source>
        <strain evidence="8">JCM 17251</strain>
    </source>
</reference>
<dbReference type="InterPro" id="IPR006674">
    <property type="entry name" value="HD_domain"/>
</dbReference>
<dbReference type="SUPFAM" id="SSF109604">
    <property type="entry name" value="HD-domain/PDEase-like"/>
    <property type="match status" value="1"/>
</dbReference>